<dbReference type="STRING" id="1408157.A0A1J7IP25"/>
<comment type="similarity">
    <text evidence="4">Belongs to the class I-like SAM-binding methyltransferase superfamily. Cation-dependent O-methyltransferase family.</text>
</comment>
<evidence type="ECO:0000256" key="2">
    <source>
        <dbReference type="ARBA" id="ARBA00022679"/>
    </source>
</evidence>
<dbReference type="CDD" id="cd02440">
    <property type="entry name" value="AdoMet_MTases"/>
    <property type="match status" value="1"/>
</dbReference>
<dbReference type="EMBL" id="KV875098">
    <property type="protein sequence ID" value="OIW29125.1"/>
    <property type="molecule type" value="Genomic_DNA"/>
</dbReference>
<dbReference type="OrthoDB" id="10251242at2759"/>
<keyword evidence="3" id="KW-0949">S-adenosyl-L-methionine</keyword>
<evidence type="ECO:0000256" key="1">
    <source>
        <dbReference type="ARBA" id="ARBA00022603"/>
    </source>
</evidence>
<evidence type="ECO:0000256" key="4">
    <source>
        <dbReference type="ARBA" id="ARBA00023453"/>
    </source>
</evidence>
<dbReference type="Gene3D" id="3.40.50.150">
    <property type="entry name" value="Vaccinia Virus protein VP39"/>
    <property type="match status" value="1"/>
</dbReference>
<reference evidence="5 6" key="1">
    <citation type="submission" date="2016-10" db="EMBL/GenBank/DDBJ databases">
        <title>Draft genome sequence of Coniochaeta ligniaria NRRL30616, a lignocellulolytic fungus for bioabatement of inhibitors in plant biomass hydrolysates.</title>
        <authorList>
            <consortium name="DOE Joint Genome Institute"/>
            <person name="Jimenez D.J."/>
            <person name="Hector R.E."/>
            <person name="Riley R."/>
            <person name="Sun H."/>
            <person name="Grigoriev I.V."/>
            <person name="Van Elsas J.D."/>
            <person name="Nichols N.N."/>
        </authorList>
    </citation>
    <scope>NUCLEOTIDE SEQUENCE [LARGE SCALE GENOMIC DNA]</scope>
    <source>
        <strain evidence="5 6">NRRL 30616</strain>
    </source>
</reference>
<dbReference type="Pfam" id="PF01596">
    <property type="entry name" value="Methyltransf_3"/>
    <property type="match status" value="1"/>
</dbReference>
<name>A0A1J7IP25_9PEZI</name>
<organism evidence="5 6">
    <name type="scientific">Coniochaeta ligniaria NRRL 30616</name>
    <dbReference type="NCBI Taxonomy" id="1408157"/>
    <lineage>
        <taxon>Eukaryota</taxon>
        <taxon>Fungi</taxon>
        <taxon>Dikarya</taxon>
        <taxon>Ascomycota</taxon>
        <taxon>Pezizomycotina</taxon>
        <taxon>Sordariomycetes</taxon>
        <taxon>Sordariomycetidae</taxon>
        <taxon>Coniochaetales</taxon>
        <taxon>Coniochaetaceae</taxon>
        <taxon>Coniochaeta</taxon>
    </lineage>
</organism>
<dbReference type="GO" id="GO:0008171">
    <property type="term" value="F:O-methyltransferase activity"/>
    <property type="evidence" value="ECO:0007669"/>
    <property type="project" value="InterPro"/>
</dbReference>
<proteinExistence type="inferred from homology"/>
<evidence type="ECO:0000313" key="5">
    <source>
        <dbReference type="EMBL" id="OIW29125.1"/>
    </source>
</evidence>
<dbReference type="GO" id="GO:0008757">
    <property type="term" value="F:S-adenosylmethionine-dependent methyltransferase activity"/>
    <property type="evidence" value="ECO:0007669"/>
    <property type="project" value="TreeGrafter"/>
</dbReference>
<keyword evidence="1 5" id="KW-0489">Methyltransferase</keyword>
<dbReference type="PANTHER" id="PTHR10509">
    <property type="entry name" value="O-METHYLTRANSFERASE-RELATED"/>
    <property type="match status" value="1"/>
</dbReference>
<dbReference type="Proteomes" id="UP000182658">
    <property type="component" value="Unassembled WGS sequence"/>
</dbReference>
<protein>
    <submittedName>
        <fullName evidence="5">S-adenosyl-L-methionine-dependent methyltransferase</fullName>
    </submittedName>
</protein>
<dbReference type="SUPFAM" id="SSF53335">
    <property type="entry name" value="S-adenosyl-L-methionine-dependent methyltransferases"/>
    <property type="match status" value="1"/>
</dbReference>
<dbReference type="PANTHER" id="PTHR10509:SF14">
    <property type="entry name" value="CAFFEOYL-COA O-METHYLTRANSFERASE 3-RELATED"/>
    <property type="match status" value="1"/>
</dbReference>
<dbReference type="InterPro" id="IPR002935">
    <property type="entry name" value="SAM_O-MeTrfase"/>
</dbReference>
<gene>
    <name evidence="5" type="ORF">CONLIGDRAFT_715516</name>
</gene>
<dbReference type="InterPro" id="IPR029063">
    <property type="entry name" value="SAM-dependent_MTases_sf"/>
</dbReference>
<dbReference type="GO" id="GO:0032259">
    <property type="term" value="P:methylation"/>
    <property type="evidence" value="ECO:0007669"/>
    <property type="project" value="UniProtKB-KW"/>
</dbReference>
<keyword evidence="6" id="KW-1185">Reference proteome</keyword>
<dbReference type="InParanoid" id="A0A1J7IP25"/>
<dbReference type="AlphaFoldDB" id="A0A1J7IP25"/>
<evidence type="ECO:0000313" key="6">
    <source>
        <dbReference type="Proteomes" id="UP000182658"/>
    </source>
</evidence>
<accession>A0A1J7IP25</accession>
<evidence type="ECO:0000256" key="3">
    <source>
        <dbReference type="ARBA" id="ARBA00022691"/>
    </source>
</evidence>
<keyword evidence="2 5" id="KW-0808">Transferase</keyword>
<dbReference type="InterPro" id="IPR050362">
    <property type="entry name" value="Cation-dep_OMT"/>
</dbReference>
<sequence>MLNSILSLTPDQARALDQYAADCTTGLSPLLARHYQWTRDTFEDADRASSLLQAQWMMQRAQERRATRVLDVGCYTGLSALAWYEATKQTGAEASTLYAAWKAFVSYGCEDRIRVVEARAEEALETLAGPFDLVFVDLEFSAYRPIVGQILDRGLLADNGIILVDNVFARGFVIGEARGNIDPAKLDHWKQSGQVVLDFNAFVAADPRVTVTIWPFFDGIAEIKLRGSERSSK</sequence>